<dbReference type="RefSeq" id="WP_166108487.1">
    <property type="nucleotide sequence ID" value="NZ_JAADJT010000021.1"/>
</dbReference>
<reference evidence="2 3" key="1">
    <citation type="submission" date="2020-01" db="EMBL/GenBank/DDBJ databases">
        <authorList>
            <person name="Lee S.D."/>
        </authorList>
    </citation>
    <scope>NUCLEOTIDE SEQUENCE [LARGE SCALE GENOMIC DNA]</scope>
    <source>
        <strain evidence="2 3">SAP-35</strain>
    </source>
</reference>
<reference evidence="3" key="2">
    <citation type="submission" date="2023-07" db="EMBL/GenBank/DDBJ databases">
        <title>Duganella aceri sp. nov., isolated from tree sap.</title>
        <authorList>
            <person name="Kim I.S."/>
        </authorList>
    </citation>
    <scope>NUCLEOTIDE SEQUENCE [LARGE SCALE GENOMIC DNA]</scope>
    <source>
        <strain evidence="3">SAP-35</strain>
    </source>
</reference>
<dbReference type="EMBL" id="JAADJT010000021">
    <property type="protein sequence ID" value="NGZ88370.1"/>
    <property type="molecule type" value="Genomic_DNA"/>
</dbReference>
<organism evidence="2 3">
    <name type="scientific">Duganella aceris</name>
    <dbReference type="NCBI Taxonomy" id="2703883"/>
    <lineage>
        <taxon>Bacteria</taxon>
        <taxon>Pseudomonadati</taxon>
        <taxon>Pseudomonadota</taxon>
        <taxon>Betaproteobacteria</taxon>
        <taxon>Burkholderiales</taxon>
        <taxon>Oxalobacteraceae</taxon>
        <taxon>Telluria group</taxon>
        <taxon>Duganella</taxon>
    </lineage>
</organism>
<evidence type="ECO:0000313" key="2">
    <source>
        <dbReference type="EMBL" id="NGZ88370.1"/>
    </source>
</evidence>
<sequence length="265" mass="29581">MFTSQPPLKTWTLPAILLLLTLFGAAAPPASAAGPRTVPLLIGDQLDEQGKPRPLNGARLQLIDALQRELNVVFEVHMYPWVRAERYALDGAGLIFGLPKTDERLRTLRYSEPASHRKLWLVTRSDATFKFNTLDDLRGKTLGIVRGYSYGEEFDRARAMQLFRTDEDISSRGTRLTRLMLKRVDAVLLFQPSAQTPREIETDLAAFMAPRLRAIGAAANAGFSVLPKPLDTDTSQYFAIARAKDDGIIDRINAALPRIQQRPPN</sequence>
<keyword evidence="3" id="KW-1185">Reference proteome</keyword>
<dbReference type="PANTHER" id="PTHR35936:SF25">
    <property type="entry name" value="ABC TRANSPORTER SUBSTRATE-BINDING PROTEIN"/>
    <property type="match status" value="1"/>
</dbReference>
<evidence type="ECO:0000256" key="1">
    <source>
        <dbReference type="SAM" id="SignalP"/>
    </source>
</evidence>
<dbReference type="PANTHER" id="PTHR35936">
    <property type="entry name" value="MEMBRANE-BOUND LYTIC MUREIN TRANSGLYCOSYLASE F"/>
    <property type="match status" value="1"/>
</dbReference>
<keyword evidence="1" id="KW-0732">Signal</keyword>
<gene>
    <name evidence="2" type="ORF">GW587_29465</name>
</gene>
<proteinExistence type="predicted"/>
<feature type="chain" id="PRO_5045813883" evidence="1">
    <location>
        <begin position="33"/>
        <end position="265"/>
    </location>
</feature>
<dbReference type="Proteomes" id="UP000666369">
    <property type="component" value="Unassembled WGS sequence"/>
</dbReference>
<name>A0ABX0FUZ4_9BURK</name>
<protein>
    <submittedName>
        <fullName evidence="2">Amino acid ABC transporter substrate-binding protein</fullName>
    </submittedName>
</protein>
<evidence type="ECO:0000313" key="3">
    <source>
        <dbReference type="Proteomes" id="UP000666369"/>
    </source>
</evidence>
<dbReference type="SUPFAM" id="SSF53850">
    <property type="entry name" value="Periplasmic binding protein-like II"/>
    <property type="match status" value="1"/>
</dbReference>
<accession>A0ABX0FUZ4</accession>
<feature type="signal peptide" evidence="1">
    <location>
        <begin position="1"/>
        <end position="32"/>
    </location>
</feature>
<dbReference type="Gene3D" id="3.40.190.10">
    <property type="entry name" value="Periplasmic binding protein-like II"/>
    <property type="match status" value="2"/>
</dbReference>
<comment type="caution">
    <text evidence="2">The sequence shown here is derived from an EMBL/GenBank/DDBJ whole genome shotgun (WGS) entry which is preliminary data.</text>
</comment>